<dbReference type="Proteomes" id="UP000245712">
    <property type="component" value="Unassembled WGS sequence"/>
</dbReference>
<dbReference type="RefSeq" id="WP_116609849.1">
    <property type="nucleotide sequence ID" value="NZ_QEOB01000002.1"/>
</dbReference>
<organism evidence="1 2">
    <name type="scientific">Paraburkholderia unamae</name>
    <dbReference type="NCBI Taxonomy" id="219649"/>
    <lineage>
        <taxon>Bacteria</taxon>
        <taxon>Pseudomonadati</taxon>
        <taxon>Pseudomonadota</taxon>
        <taxon>Betaproteobacteria</taxon>
        <taxon>Burkholderiales</taxon>
        <taxon>Burkholderiaceae</taxon>
        <taxon>Paraburkholderia</taxon>
    </lineage>
</organism>
<name>A0ABX5KWD4_9BURK</name>
<protein>
    <recommendedName>
        <fullName evidence="3">TetR family transcriptional regulator</fullName>
    </recommendedName>
</protein>
<evidence type="ECO:0000313" key="1">
    <source>
        <dbReference type="EMBL" id="PVX86435.1"/>
    </source>
</evidence>
<evidence type="ECO:0000313" key="2">
    <source>
        <dbReference type="Proteomes" id="UP000245712"/>
    </source>
</evidence>
<accession>A0ABX5KWD4</accession>
<proteinExistence type="predicted"/>
<reference evidence="1 2" key="1">
    <citation type="submission" date="2018-05" db="EMBL/GenBank/DDBJ databases">
        <title>Genomic Encyclopedia of Type Strains, Phase IV (KMG-V): Genome sequencing to study the core and pangenomes of soil and plant-associated prokaryotes.</title>
        <authorList>
            <person name="Whitman W."/>
        </authorList>
    </citation>
    <scope>NUCLEOTIDE SEQUENCE [LARGE SCALE GENOMIC DNA]</scope>
    <source>
        <strain evidence="1 2">SCZa-39</strain>
    </source>
</reference>
<gene>
    <name evidence="1" type="ORF">C7402_102271</name>
</gene>
<dbReference type="EMBL" id="QEOB01000002">
    <property type="protein sequence ID" value="PVX86435.1"/>
    <property type="molecule type" value="Genomic_DNA"/>
</dbReference>
<keyword evidence="2" id="KW-1185">Reference proteome</keyword>
<evidence type="ECO:0008006" key="3">
    <source>
        <dbReference type="Google" id="ProtNLM"/>
    </source>
</evidence>
<comment type="caution">
    <text evidence="1">The sequence shown here is derived from an EMBL/GenBank/DDBJ whole genome shotgun (WGS) entry which is preliminary data.</text>
</comment>
<sequence>MSTTRNKEAAAERRAVDLILTSFARDGIAMMTDAEKIDYLSAGLLTSYQLLRGLVGDEWMEGWLDSALNDVRTTRAWAAIRKPS</sequence>